<dbReference type="InterPro" id="IPR019819">
    <property type="entry name" value="Carboxylesterase_B_CS"/>
</dbReference>
<feature type="signal peptide" evidence="3">
    <location>
        <begin position="1"/>
        <end position="22"/>
    </location>
</feature>
<dbReference type="AlphaFoldDB" id="A0A5C2S6L4"/>
<dbReference type="PANTHER" id="PTHR11559">
    <property type="entry name" value="CARBOXYLESTERASE"/>
    <property type="match status" value="1"/>
</dbReference>
<feature type="domain" description="Carboxylesterase type B" evidence="4">
    <location>
        <begin position="29"/>
        <end position="525"/>
    </location>
</feature>
<name>A0A5C2S6L4_9APHY</name>
<dbReference type="OrthoDB" id="408631at2759"/>
<evidence type="ECO:0000256" key="3">
    <source>
        <dbReference type="RuleBase" id="RU361235"/>
    </source>
</evidence>
<evidence type="ECO:0000259" key="4">
    <source>
        <dbReference type="Pfam" id="PF00135"/>
    </source>
</evidence>
<evidence type="ECO:0000313" key="5">
    <source>
        <dbReference type="EMBL" id="RPD58847.1"/>
    </source>
</evidence>
<keyword evidence="3" id="KW-0732">Signal</keyword>
<dbReference type="InterPro" id="IPR050309">
    <property type="entry name" value="Type-B_Carboxylest/Lipase"/>
</dbReference>
<evidence type="ECO:0000313" key="6">
    <source>
        <dbReference type="Proteomes" id="UP000313359"/>
    </source>
</evidence>
<sequence length="553" mass="59397">MVSWNHIFPLLLQILIALNAIALPTQSGPSVHLDQATVTGTTNGSLDTFLGIPYAQPPVGNLRLQLPQLIQSYTGNLDATKFGNQCLQQAGLSLQDLPPQVLLDLAPLIALLAQTQNANVTQSEDCLYLNIIRPANVSANAKLPVLFWIYGGGFADGSNGILAYNGTTLVQRSIELNEPVIYVALNYRLNVFGFLGGKEVKQAGLGNLGLQDQRAALRWVNKFISAFGGDPSKVTIWGESAGSISVFLHLFANGGNTEGLFRAGMMSSGFSLPTGDITEVQDEYDFVVNQVGCSNARDTLACLRTVPADQLQAAANNTPAVGTFAGLVSPFLPRADGRFVTLPPMYLPLLGTVADVPVITGDVKDEATLFSLGSLNITTDDEFASYVSQYWFPGTSPADLSSVLLLYPSDPAAGSPFDTGSAYALTPQYKRIAALQGDWFFNGPRRQFLDRFSATRTMYNFLSARGGFPDVGDFHGSDTFNALGGGDMGDYFIRFINHLNPNAPTGVQWPPYRTSSRSTLQFNDGSVPLNVTADIQRLAGTDELTALALLFPL</sequence>
<comment type="similarity">
    <text evidence="1 3">Belongs to the type-B carboxylesterase/lipase family.</text>
</comment>
<dbReference type="PROSITE" id="PS00122">
    <property type="entry name" value="CARBOXYLESTERASE_B_1"/>
    <property type="match status" value="1"/>
</dbReference>
<dbReference type="Pfam" id="PF00135">
    <property type="entry name" value="COesterase"/>
    <property type="match status" value="1"/>
</dbReference>
<dbReference type="Gene3D" id="3.40.50.1820">
    <property type="entry name" value="alpha/beta hydrolase"/>
    <property type="match status" value="1"/>
</dbReference>
<dbReference type="EMBL" id="ML122273">
    <property type="protein sequence ID" value="RPD58847.1"/>
    <property type="molecule type" value="Genomic_DNA"/>
</dbReference>
<dbReference type="GO" id="GO:0016787">
    <property type="term" value="F:hydrolase activity"/>
    <property type="evidence" value="ECO:0007669"/>
    <property type="project" value="UniProtKB-KW"/>
</dbReference>
<organism evidence="5 6">
    <name type="scientific">Lentinus tigrinus ALCF2SS1-6</name>
    <dbReference type="NCBI Taxonomy" id="1328759"/>
    <lineage>
        <taxon>Eukaryota</taxon>
        <taxon>Fungi</taxon>
        <taxon>Dikarya</taxon>
        <taxon>Basidiomycota</taxon>
        <taxon>Agaricomycotina</taxon>
        <taxon>Agaricomycetes</taxon>
        <taxon>Polyporales</taxon>
        <taxon>Polyporaceae</taxon>
        <taxon>Lentinus</taxon>
    </lineage>
</organism>
<dbReference type="Proteomes" id="UP000313359">
    <property type="component" value="Unassembled WGS sequence"/>
</dbReference>
<feature type="chain" id="PRO_5023045258" description="Carboxylic ester hydrolase" evidence="3">
    <location>
        <begin position="23"/>
        <end position="553"/>
    </location>
</feature>
<accession>A0A5C2S6L4</accession>
<dbReference type="InterPro" id="IPR019826">
    <property type="entry name" value="Carboxylesterase_B_AS"/>
</dbReference>
<dbReference type="PROSITE" id="PS00941">
    <property type="entry name" value="CARBOXYLESTERASE_B_2"/>
    <property type="match status" value="1"/>
</dbReference>
<evidence type="ECO:0000256" key="2">
    <source>
        <dbReference type="ARBA" id="ARBA00022801"/>
    </source>
</evidence>
<dbReference type="EC" id="3.1.1.-" evidence="3"/>
<dbReference type="InterPro" id="IPR002018">
    <property type="entry name" value="CarbesteraseB"/>
</dbReference>
<dbReference type="InterPro" id="IPR029058">
    <property type="entry name" value="AB_hydrolase_fold"/>
</dbReference>
<proteinExistence type="inferred from homology"/>
<gene>
    <name evidence="5" type="ORF">L227DRAFT_594203</name>
</gene>
<reference evidence="5" key="1">
    <citation type="journal article" date="2018" name="Genome Biol. Evol.">
        <title>Genomics and development of Lentinus tigrinus, a white-rot wood-decaying mushroom with dimorphic fruiting bodies.</title>
        <authorList>
            <person name="Wu B."/>
            <person name="Xu Z."/>
            <person name="Knudson A."/>
            <person name="Carlson A."/>
            <person name="Chen N."/>
            <person name="Kovaka S."/>
            <person name="LaButti K."/>
            <person name="Lipzen A."/>
            <person name="Pennachio C."/>
            <person name="Riley R."/>
            <person name="Schakwitz W."/>
            <person name="Umezawa K."/>
            <person name="Ohm R.A."/>
            <person name="Grigoriev I.V."/>
            <person name="Nagy L.G."/>
            <person name="Gibbons J."/>
            <person name="Hibbett D."/>
        </authorList>
    </citation>
    <scope>NUCLEOTIDE SEQUENCE [LARGE SCALE GENOMIC DNA]</scope>
    <source>
        <strain evidence="5">ALCF2SS1-6</strain>
    </source>
</reference>
<keyword evidence="6" id="KW-1185">Reference proteome</keyword>
<protein>
    <recommendedName>
        <fullName evidence="3">Carboxylic ester hydrolase</fullName>
        <ecNumber evidence="3">3.1.1.-</ecNumber>
    </recommendedName>
</protein>
<dbReference type="STRING" id="1328759.A0A5C2S6L4"/>
<evidence type="ECO:0000256" key="1">
    <source>
        <dbReference type="ARBA" id="ARBA00005964"/>
    </source>
</evidence>
<dbReference type="SUPFAM" id="SSF53474">
    <property type="entry name" value="alpha/beta-Hydrolases"/>
    <property type="match status" value="1"/>
</dbReference>
<keyword evidence="2 3" id="KW-0378">Hydrolase</keyword>